<evidence type="ECO:0000313" key="4">
    <source>
        <dbReference type="Proteomes" id="UP000581087"/>
    </source>
</evidence>
<reference evidence="1 4" key="2">
    <citation type="submission" date="2020-07" db="EMBL/GenBank/DDBJ databases">
        <title>Sequencing the genomes of 1000 actinobacteria strains.</title>
        <authorList>
            <person name="Klenk H.-P."/>
        </authorList>
    </citation>
    <scope>NUCLEOTIDE SEQUENCE [LARGE SCALE GENOMIC DNA]</scope>
    <source>
        <strain evidence="1 4">DSM 23870</strain>
    </source>
</reference>
<gene>
    <name evidence="1" type="ORF">BJ972_002489</name>
    <name evidence="2" type="ORF">ESP50_01315</name>
</gene>
<comment type="caution">
    <text evidence="2">The sequence shown here is derived from an EMBL/GenBank/DDBJ whole genome shotgun (WGS) entry which is preliminary data.</text>
</comment>
<dbReference type="EMBL" id="SDPM01000001">
    <property type="protein sequence ID" value="RXZ87869.1"/>
    <property type="molecule type" value="Genomic_DNA"/>
</dbReference>
<dbReference type="RefSeq" id="WP_129172134.1">
    <property type="nucleotide sequence ID" value="NZ_JACCBI010000001.1"/>
</dbReference>
<proteinExistence type="predicted"/>
<reference evidence="2 3" key="1">
    <citation type="submission" date="2019-01" db="EMBL/GenBank/DDBJ databases">
        <title>Agromyces.</title>
        <authorList>
            <person name="Li J."/>
        </authorList>
    </citation>
    <scope>NUCLEOTIDE SEQUENCE [LARGE SCALE GENOMIC DNA]</scope>
    <source>
        <strain evidence="2 3">DSM 23870</strain>
    </source>
</reference>
<dbReference type="Proteomes" id="UP000581087">
    <property type="component" value="Unassembled WGS sequence"/>
</dbReference>
<accession>A0A4Q2M765</accession>
<organism evidence="2 3">
    <name type="scientific">Agromyces atrinae</name>
    <dbReference type="NCBI Taxonomy" id="592376"/>
    <lineage>
        <taxon>Bacteria</taxon>
        <taxon>Bacillati</taxon>
        <taxon>Actinomycetota</taxon>
        <taxon>Actinomycetes</taxon>
        <taxon>Micrococcales</taxon>
        <taxon>Microbacteriaceae</taxon>
        <taxon>Agromyces</taxon>
    </lineage>
</organism>
<sequence length="166" mass="19170">MTDRFAEALIAAGPTSEYPVRMREFARLVGRWDARGRRLDEGSGEWRERTFEWVVEYVLEGRAVQDLEITTDDARRSIATAVRVYDPEAGAWRVSFFSPETGEYCTLVATSYRDGIRQDGTRTDGLPIRWNFSGITDDTYTWDGWVSHDDGRTWVHTDHVEATRLR</sequence>
<dbReference type="EMBL" id="JACCBI010000001">
    <property type="protein sequence ID" value="NYD67970.1"/>
    <property type="molecule type" value="Genomic_DNA"/>
</dbReference>
<evidence type="ECO:0008006" key="5">
    <source>
        <dbReference type="Google" id="ProtNLM"/>
    </source>
</evidence>
<evidence type="ECO:0000313" key="2">
    <source>
        <dbReference type="EMBL" id="RXZ87869.1"/>
    </source>
</evidence>
<protein>
    <recommendedName>
        <fullName evidence="5">DUF1579 domain-containing protein</fullName>
    </recommendedName>
</protein>
<dbReference type="OrthoDB" id="9814791at2"/>
<keyword evidence="3" id="KW-1185">Reference proteome</keyword>
<dbReference type="Proteomes" id="UP000292686">
    <property type="component" value="Unassembled WGS sequence"/>
</dbReference>
<dbReference type="AlphaFoldDB" id="A0A4Q2M765"/>
<evidence type="ECO:0000313" key="3">
    <source>
        <dbReference type="Proteomes" id="UP000292686"/>
    </source>
</evidence>
<evidence type="ECO:0000313" key="1">
    <source>
        <dbReference type="EMBL" id="NYD67970.1"/>
    </source>
</evidence>
<name>A0A4Q2M765_9MICO</name>